<accession>A0A174ZCI5</accession>
<dbReference type="AlphaFoldDB" id="A0A174ZCI5"/>
<evidence type="ECO:0000256" key="2">
    <source>
        <dbReference type="ARBA" id="ARBA00022679"/>
    </source>
</evidence>
<keyword evidence="2 7" id="KW-0808">Transferase</keyword>
<keyword evidence="3" id="KW-0547">Nucleotide-binding</keyword>
<dbReference type="PROSITE" id="PS50011">
    <property type="entry name" value="PROTEIN_KINASE_DOM"/>
    <property type="match status" value="1"/>
</dbReference>
<dbReference type="PANTHER" id="PTHR43671">
    <property type="entry name" value="SERINE/THREONINE-PROTEIN KINASE NEK"/>
    <property type="match status" value="1"/>
</dbReference>
<dbReference type="EMBL" id="CZBV01000003">
    <property type="protein sequence ID" value="CUQ82749.1"/>
    <property type="molecule type" value="Genomic_DNA"/>
</dbReference>
<dbReference type="InterPro" id="IPR050660">
    <property type="entry name" value="NEK_Ser/Thr_kinase"/>
</dbReference>
<dbReference type="Gene3D" id="1.10.510.10">
    <property type="entry name" value="Transferase(Phosphotransferase) domain 1"/>
    <property type="match status" value="1"/>
</dbReference>
<organism evidence="7 8">
    <name type="scientific">Lachnospira eligens</name>
    <dbReference type="NCBI Taxonomy" id="39485"/>
    <lineage>
        <taxon>Bacteria</taxon>
        <taxon>Bacillati</taxon>
        <taxon>Bacillota</taxon>
        <taxon>Clostridia</taxon>
        <taxon>Lachnospirales</taxon>
        <taxon>Lachnospiraceae</taxon>
        <taxon>Lachnospira</taxon>
    </lineage>
</organism>
<evidence type="ECO:0000313" key="8">
    <source>
        <dbReference type="Proteomes" id="UP000095780"/>
    </source>
</evidence>
<reference evidence="7 8" key="1">
    <citation type="submission" date="2015-09" db="EMBL/GenBank/DDBJ databases">
        <authorList>
            <consortium name="Pathogen Informatics"/>
        </authorList>
    </citation>
    <scope>NUCLEOTIDE SEQUENCE [LARGE SCALE GENOMIC DNA]</scope>
    <source>
        <strain evidence="7 8">2789STDY5834878</strain>
    </source>
</reference>
<keyword evidence="4 7" id="KW-0418">Kinase</keyword>
<dbReference type="GO" id="GO:0004674">
    <property type="term" value="F:protein serine/threonine kinase activity"/>
    <property type="evidence" value="ECO:0007669"/>
    <property type="project" value="UniProtKB-EC"/>
</dbReference>
<evidence type="ECO:0000259" key="6">
    <source>
        <dbReference type="PROSITE" id="PS50011"/>
    </source>
</evidence>
<dbReference type="CDD" id="cd14014">
    <property type="entry name" value="STKc_PknB_like"/>
    <property type="match status" value="1"/>
</dbReference>
<dbReference type="SMART" id="SM00220">
    <property type="entry name" value="S_TKc"/>
    <property type="match status" value="1"/>
</dbReference>
<name>A0A174ZCI5_9FIRM</name>
<gene>
    <name evidence="7" type="primary">prkC_2</name>
    <name evidence="7" type="ORF">ERS852492_01025</name>
</gene>
<dbReference type="RefSeq" id="WP_055286460.1">
    <property type="nucleotide sequence ID" value="NZ_CABIXW010000003.1"/>
</dbReference>
<sequence length="493" mass="56502">MYNEFYDRYEIIRELSCSRHSKVYLVRHRILDVYRVAKIFSGNQYEADRLLKEAHLIKNLKHPHIPVIYDIEQNIGEDNSSICIIEEYIDGKSLRQYVNDETGAGGNLSVHEICRIGVELCCILEYLHGFNGNGILHMDIKPDNIMLDINGKVKLIDFDNAVAGNAGVSVDSGSPLYAAPEQYSGEYAVTQSDVYSVGMVILFMVSHGHVKTDKDHNLAGIPRRYSRLYHVIEKSIHHQWGLRYSSVTLLKNELQGIMRRSGGTIEKHSYIVQVAGDKAGIGTTHTVMCMAHFFKKNGISCVVVDRSGNRRVLPPFLKNGLMEDGSYIYKGIRIIPDYNGAISVSAQKTDIILVDSGHSMRELENDKDIMDIAVENYAYIEVCVTGKHICEENKRLRKLKEDRVYMLNLVSATQFYELTDMLKGKKCYREPCIYDWCEDNPIFDETMNDFLQDNLSELWEDCRPDRLKECIGRLYEKISSIRYFKGVKKKKSR</sequence>
<dbReference type="Proteomes" id="UP000095780">
    <property type="component" value="Unassembled WGS sequence"/>
</dbReference>
<keyword evidence="5" id="KW-0067">ATP-binding</keyword>
<dbReference type="PROSITE" id="PS00108">
    <property type="entry name" value="PROTEIN_KINASE_ST"/>
    <property type="match status" value="1"/>
</dbReference>
<evidence type="ECO:0000256" key="4">
    <source>
        <dbReference type="ARBA" id="ARBA00022777"/>
    </source>
</evidence>
<dbReference type="GO" id="GO:0005524">
    <property type="term" value="F:ATP binding"/>
    <property type="evidence" value="ECO:0007669"/>
    <property type="project" value="UniProtKB-KW"/>
</dbReference>
<feature type="domain" description="Protein kinase" evidence="6">
    <location>
        <begin position="9"/>
        <end position="271"/>
    </location>
</feature>
<evidence type="ECO:0000256" key="1">
    <source>
        <dbReference type="ARBA" id="ARBA00012513"/>
    </source>
</evidence>
<dbReference type="InterPro" id="IPR008271">
    <property type="entry name" value="Ser/Thr_kinase_AS"/>
</dbReference>
<dbReference type="InterPro" id="IPR011009">
    <property type="entry name" value="Kinase-like_dom_sf"/>
</dbReference>
<evidence type="ECO:0000256" key="3">
    <source>
        <dbReference type="ARBA" id="ARBA00022741"/>
    </source>
</evidence>
<protein>
    <recommendedName>
        <fullName evidence="1">non-specific serine/threonine protein kinase</fullName>
        <ecNumber evidence="1">2.7.11.1</ecNumber>
    </recommendedName>
</protein>
<dbReference type="PANTHER" id="PTHR43671:SF13">
    <property type="entry name" value="SERINE_THREONINE-PROTEIN KINASE NEK2"/>
    <property type="match status" value="1"/>
</dbReference>
<dbReference type="InterPro" id="IPR000719">
    <property type="entry name" value="Prot_kinase_dom"/>
</dbReference>
<dbReference type="SUPFAM" id="SSF56112">
    <property type="entry name" value="Protein kinase-like (PK-like)"/>
    <property type="match status" value="1"/>
</dbReference>
<dbReference type="Pfam" id="PF00069">
    <property type="entry name" value="Pkinase"/>
    <property type="match status" value="1"/>
</dbReference>
<dbReference type="EC" id="2.7.11.1" evidence="1"/>
<evidence type="ECO:0000256" key="5">
    <source>
        <dbReference type="ARBA" id="ARBA00022840"/>
    </source>
</evidence>
<proteinExistence type="predicted"/>
<evidence type="ECO:0000313" key="7">
    <source>
        <dbReference type="EMBL" id="CUQ82749.1"/>
    </source>
</evidence>